<dbReference type="Gene3D" id="1.10.10.10">
    <property type="entry name" value="Winged helix-like DNA-binding domain superfamily/Winged helix DNA-binding domain"/>
    <property type="match status" value="1"/>
</dbReference>
<dbReference type="InterPro" id="IPR047640">
    <property type="entry name" value="RpiR-like"/>
</dbReference>
<gene>
    <name evidence="8" type="ORF">TF3108_v1_750002</name>
</gene>
<dbReference type="SUPFAM" id="SSF53697">
    <property type="entry name" value="SIS domain"/>
    <property type="match status" value="1"/>
</dbReference>
<keyword evidence="3" id="KW-0324">Glycolysis</keyword>
<dbReference type="PROSITE" id="PS51071">
    <property type="entry name" value="HTH_RPIR"/>
    <property type="match status" value="1"/>
</dbReference>
<dbReference type="InterPro" id="IPR001347">
    <property type="entry name" value="SIS_dom"/>
</dbReference>
<dbReference type="PANTHER" id="PTHR30514:SF1">
    <property type="entry name" value="HTH-TYPE TRANSCRIPTIONAL REGULATOR HEXR-RELATED"/>
    <property type="match status" value="1"/>
</dbReference>
<dbReference type="InterPro" id="IPR036388">
    <property type="entry name" value="WH-like_DNA-bd_sf"/>
</dbReference>
<dbReference type="InterPro" id="IPR035472">
    <property type="entry name" value="RpiR-like_SIS"/>
</dbReference>
<evidence type="ECO:0000313" key="8">
    <source>
        <dbReference type="EMBL" id="CUV41255.1"/>
    </source>
</evidence>
<evidence type="ECO:0000256" key="4">
    <source>
        <dbReference type="ARBA" id="ARBA00023163"/>
    </source>
</evidence>
<keyword evidence="2" id="KW-0238">DNA-binding</keyword>
<dbReference type="GO" id="GO:0097367">
    <property type="term" value="F:carbohydrate derivative binding"/>
    <property type="evidence" value="ECO:0007669"/>
    <property type="project" value="InterPro"/>
</dbReference>
<dbReference type="GO" id="GO:0003677">
    <property type="term" value="F:DNA binding"/>
    <property type="evidence" value="ECO:0007669"/>
    <property type="project" value="UniProtKB-KW"/>
</dbReference>
<evidence type="ECO:0000256" key="5">
    <source>
        <dbReference type="SAM" id="MobiDB-lite"/>
    </source>
</evidence>
<dbReference type="AlphaFoldDB" id="A0A0S4W369"/>
<organism evidence="8">
    <name type="scientific">Ralstonia solanacearum</name>
    <name type="common">Pseudomonas solanacearum</name>
    <dbReference type="NCBI Taxonomy" id="305"/>
    <lineage>
        <taxon>Bacteria</taxon>
        <taxon>Pseudomonadati</taxon>
        <taxon>Pseudomonadota</taxon>
        <taxon>Betaproteobacteria</taxon>
        <taxon>Burkholderiales</taxon>
        <taxon>Burkholderiaceae</taxon>
        <taxon>Ralstonia</taxon>
        <taxon>Ralstonia solanacearum species complex</taxon>
    </lineage>
</organism>
<dbReference type="PROSITE" id="PS51464">
    <property type="entry name" value="SIS"/>
    <property type="match status" value="1"/>
</dbReference>
<dbReference type="Gene3D" id="3.40.50.10490">
    <property type="entry name" value="Glucose-6-phosphate isomerase like protein, domain 1"/>
    <property type="match status" value="1"/>
</dbReference>
<feature type="domain" description="HTH rpiR-type" evidence="6">
    <location>
        <begin position="181"/>
        <end position="257"/>
    </location>
</feature>
<dbReference type="Pfam" id="PF01380">
    <property type="entry name" value="SIS"/>
    <property type="match status" value="1"/>
</dbReference>
<dbReference type="SUPFAM" id="SSF46689">
    <property type="entry name" value="Homeodomain-like"/>
    <property type="match status" value="1"/>
</dbReference>
<accession>A0A0S4W369</accession>
<dbReference type="GO" id="GO:0003700">
    <property type="term" value="F:DNA-binding transcription factor activity"/>
    <property type="evidence" value="ECO:0007669"/>
    <property type="project" value="InterPro"/>
</dbReference>
<proteinExistence type="predicted"/>
<dbReference type="GO" id="GO:0006096">
    <property type="term" value="P:glycolytic process"/>
    <property type="evidence" value="ECO:0007669"/>
    <property type="project" value="UniProtKB-KW"/>
</dbReference>
<dbReference type="InterPro" id="IPR009057">
    <property type="entry name" value="Homeodomain-like_sf"/>
</dbReference>
<evidence type="ECO:0000256" key="2">
    <source>
        <dbReference type="ARBA" id="ARBA00023125"/>
    </source>
</evidence>
<name>A0A0S4W369_RALSL</name>
<dbReference type="EMBL" id="LN899826">
    <property type="protein sequence ID" value="CUV41255.1"/>
    <property type="molecule type" value="Genomic_DNA"/>
</dbReference>
<feature type="region of interest" description="Disordered" evidence="5">
    <location>
        <begin position="93"/>
        <end position="120"/>
    </location>
</feature>
<feature type="domain" description="SIS" evidence="7">
    <location>
        <begin position="295"/>
        <end position="433"/>
    </location>
</feature>
<protein>
    <submittedName>
        <fullName evidence="8">Transcription regulation repressor hexr transcription regulator protein (Modular protein)</fullName>
    </submittedName>
</protein>
<dbReference type="InterPro" id="IPR000281">
    <property type="entry name" value="HTH_RpiR"/>
</dbReference>
<evidence type="ECO:0000259" key="6">
    <source>
        <dbReference type="PROSITE" id="PS51071"/>
    </source>
</evidence>
<reference evidence="8" key="1">
    <citation type="submission" date="2015-10" db="EMBL/GenBank/DDBJ databases">
        <authorList>
            <person name="Gilbert D.G."/>
        </authorList>
    </citation>
    <scope>NUCLEOTIDE SEQUENCE</scope>
    <source>
        <strain evidence="8">Phyl III-seqv23</strain>
    </source>
</reference>
<dbReference type="PANTHER" id="PTHR30514">
    <property type="entry name" value="GLUCOKINASE"/>
    <property type="match status" value="1"/>
</dbReference>
<keyword evidence="4" id="KW-0804">Transcription</keyword>
<evidence type="ECO:0000259" key="7">
    <source>
        <dbReference type="PROSITE" id="PS51464"/>
    </source>
</evidence>
<sequence length="442" mass="46881">MESPKLKNRSVGRSGRVLPVEWSNWKNSEPGISDLPSAGPLTPGPANGKVGLAALEMLVLMLTSWLKWDGICLPAFGQTYPEAKLWGLRVGHGCPKRRPRQRNGPPRPQGGSAGPAYAAQAPPIRPTAAARHGRPAPPVARPRACLYRDAIDIRSRAQLRAPQATLPASPTPPASPEAPATDLRERIRAARPTLSPAERQVADWVLQQPGTVLSLPVAAIAREAGVSQPTVIRFCRSMGCHGLSDFKLRLAQGNGPRGAAPARATHPAGHHILQDTIDALALLRDQLDARALDAAVALLEAARRIDLYGFGSSGVVARDAQTKFFRYGIAADAYSDPYLMSMSLNVLQAGDVVIAISKSGDLPELQTAVERVRELGVRVVAITAPGSRLAALADVTLPAGVEADVADRSMVARLLHLTLLDALVLETALRKGSAVGRTDAPE</sequence>
<dbReference type="Pfam" id="PF01418">
    <property type="entry name" value="HTH_6"/>
    <property type="match status" value="1"/>
</dbReference>
<keyword evidence="1" id="KW-0805">Transcription regulation</keyword>
<dbReference type="InterPro" id="IPR046348">
    <property type="entry name" value="SIS_dom_sf"/>
</dbReference>
<dbReference type="CDD" id="cd05013">
    <property type="entry name" value="SIS_RpiR"/>
    <property type="match status" value="1"/>
</dbReference>
<evidence type="ECO:0000256" key="3">
    <source>
        <dbReference type="ARBA" id="ARBA00023152"/>
    </source>
</evidence>
<evidence type="ECO:0000256" key="1">
    <source>
        <dbReference type="ARBA" id="ARBA00023015"/>
    </source>
</evidence>